<comment type="caution">
    <text evidence="5">The sequence shown here is derived from an EMBL/GenBank/DDBJ whole genome shotgun (WGS) entry which is preliminary data.</text>
</comment>
<name>A0AAV3QR89_LITER</name>
<gene>
    <name evidence="5" type="ORF">LIER_20913</name>
</gene>
<evidence type="ECO:0000313" key="5">
    <source>
        <dbReference type="EMBL" id="GAA0165531.1"/>
    </source>
</evidence>
<evidence type="ECO:0000313" key="6">
    <source>
        <dbReference type="Proteomes" id="UP001454036"/>
    </source>
</evidence>
<evidence type="ECO:0000259" key="4">
    <source>
        <dbReference type="Pfam" id="PF06925"/>
    </source>
</evidence>
<keyword evidence="3" id="KW-0808">Transferase</keyword>
<dbReference type="GO" id="GO:0016020">
    <property type="term" value="C:membrane"/>
    <property type="evidence" value="ECO:0007669"/>
    <property type="project" value="GOC"/>
</dbReference>
<dbReference type="EMBL" id="BAABME010005408">
    <property type="protein sequence ID" value="GAA0165531.1"/>
    <property type="molecule type" value="Genomic_DNA"/>
</dbReference>
<keyword evidence="6" id="KW-1185">Reference proteome</keyword>
<protein>
    <submittedName>
        <fullName evidence="5">Glycosyltransferase</fullName>
    </submittedName>
</protein>
<dbReference type="Proteomes" id="UP001454036">
    <property type="component" value="Unassembled WGS sequence"/>
</dbReference>
<accession>A0AAV3QR89</accession>
<evidence type="ECO:0000256" key="2">
    <source>
        <dbReference type="ARBA" id="ARBA00022676"/>
    </source>
</evidence>
<feature type="domain" description="Diacylglycerol glucosyltransferase N-terminal" evidence="4">
    <location>
        <begin position="144"/>
        <end position="221"/>
    </location>
</feature>
<dbReference type="PANTHER" id="PTHR43025">
    <property type="entry name" value="MONOGALACTOSYLDIACYLGLYCEROL SYNTHASE"/>
    <property type="match status" value="1"/>
</dbReference>
<reference evidence="5 6" key="1">
    <citation type="submission" date="2024-01" db="EMBL/GenBank/DDBJ databases">
        <title>The complete chloroplast genome sequence of Lithospermum erythrorhizon: insights into the phylogenetic relationship among Boraginaceae species and the maternal lineages of purple gromwells.</title>
        <authorList>
            <person name="Okada T."/>
            <person name="Watanabe K."/>
        </authorList>
    </citation>
    <scope>NUCLEOTIDE SEQUENCE [LARGE SCALE GENOMIC DNA]</scope>
</reference>
<keyword evidence="2" id="KW-0328">Glycosyltransferase</keyword>
<dbReference type="GO" id="GO:0016758">
    <property type="term" value="F:hexosyltransferase activity"/>
    <property type="evidence" value="ECO:0007669"/>
    <property type="project" value="InterPro"/>
</dbReference>
<evidence type="ECO:0000256" key="1">
    <source>
        <dbReference type="ARBA" id="ARBA00006962"/>
    </source>
</evidence>
<dbReference type="Pfam" id="PF06925">
    <property type="entry name" value="MGDG_synth"/>
    <property type="match status" value="1"/>
</dbReference>
<comment type="similarity">
    <text evidence="1">Belongs to the glycosyltransferase 28 family.</text>
</comment>
<organism evidence="5 6">
    <name type="scientific">Lithospermum erythrorhizon</name>
    <name type="common">Purple gromwell</name>
    <name type="synonym">Lithospermum officinale var. erythrorhizon</name>
    <dbReference type="NCBI Taxonomy" id="34254"/>
    <lineage>
        <taxon>Eukaryota</taxon>
        <taxon>Viridiplantae</taxon>
        <taxon>Streptophyta</taxon>
        <taxon>Embryophyta</taxon>
        <taxon>Tracheophyta</taxon>
        <taxon>Spermatophyta</taxon>
        <taxon>Magnoliopsida</taxon>
        <taxon>eudicotyledons</taxon>
        <taxon>Gunneridae</taxon>
        <taxon>Pentapetalae</taxon>
        <taxon>asterids</taxon>
        <taxon>lamiids</taxon>
        <taxon>Boraginales</taxon>
        <taxon>Boraginaceae</taxon>
        <taxon>Boraginoideae</taxon>
        <taxon>Lithospermeae</taxon>
        <taxon>Lithospermum</taxon>
    </lineage>
</organism>
<dbReference type="PANTHER" id="PTHR43025:SF3">
    <property type="entry name" value="MONOGALACTOSYLDIACYLGLYCEROL SYNTHASE 1, CHLOROPLASTIC"/>
    <property type="match status" value="1"/>
</dbReference>
<sequence length="222" mass="24934">MKASSVSSQEPFNPFGLASKFGSFVLDNASNKANSYCQNNIQLYFDSKYSINKANVLPFLSLTSPRGGSWKNLEVFNQFNKFIRLHCEKIPLGFASLRVDSRESNGLRGDENNLLEGEGLSVHGARSDTPKKVLILMSDTGGGHRASAEAIKAAFYEQFGDEYQVFVVDLWTEHTPWPFNQLPRSYNFLVKHGTLWKMTYYASAPRLVHQTNFAATSTFIAR</sequence>
<evidence type="ECO:0000256" key="3">
    <source>
        <dbReference type="ARBA" id="ARBA00022679"/>
    </source>
</evidence>
<dbReference type="GO" id="GO:0009247">
    <property type="term" value="P:glycolipid biosynthetic process"/>
    <property type="evidence" value="ECO:0007669"/>
    <property type="project" value="InterPro"/>
</dbReference>
<dbReference type="AlphaFoldDB" id="A0AAV3QR89"/>
<dbReference type="InterPro" id="IPR050519">
    <property type="entry name" value="Glycosyltransf_28_UgtP"/>
</dbReference>
<dbReference type="InterPro" id="IPR009695">
    <property type="entry name" value="Diacylglyc_glucosyltr_N"/>
</dbReference>
<proteinExistence type="inferred from homology"/>